<reference evidence="2 3" key="1">
    <citation type="journal article" date="2022" name="Front. Microbiol.">
        <title>Identification and characterization of a novel class of self-sufficient cytochrome P450 hydroxylase involved in cyclohexanecarboxylate degradation in Paraburkholderia terrae strain KU-64.</title>
        <authorList>
            <person name="Yamamoto T."/>
            <person name="Hasegawa Y."/>
            <person name="Iwaki H."/>
        </authorList>
    </citation>
    <scope>NUCLEOTIDE SEQUENCE [LARGE SCALE GENOMIC DNA]</scope>
    <source>
        <strain evidence="2 3">KU-64</strain>
    </source>
</reference>
<evidence type="ECO:0000256" key="1">
    <source>
        <dbReference type="SAM" id="MobiDB-lite"/>
    </source>
</evidence>
<proteinExistence type="predicted"/>
<accession>A0ABM7TK30</accession>
<evidence type="ECO:0000313" key="3">
    <source>
        <dbReference type="Proteomes" id="UP001319874"/>
    </source>
</evidence>
<name>A0ABM7TK30_9BURK</name>
<evidence type="ECO:0000313" key="2">
    <source>
        <dbReference type="EMBL" id="BCZ79398.1"/>
    </source>
</evidence>
<sequence length="79" mass="8269">MNQTQAAVGNTGAEARTEHSEARNALLKRMPIVGAKPAIRAARPALAGLRVDGVVEDGRAHEPCPKLFQYGANTCADSA</sequence>
<organism evidence="2 3">
    <name type="scientific">Paraburkholderia terrae</name>
    <dbReference type="NCBI Taxonomy" id="311230"/>
    <lineage>
        <taxon>Bacteria</taxon>
        <taxon>Pseudomonadati</taxon>
        <taxon>Pseudomonadota</taxon>
        <taxon>Betaproteobacteria</taxon>
        <taxon>Burkholderiales</taxon>
        <taxon>Burkholderiaceae</taxon>
        <taxon>Paraburkholderia</taxon>
    </lineage>
</organism>
<dbReference type="Proteomes" id="UP001319874">
    <property type="component" value="Chromosome 1"/>
</dbReference>
<gene>
    <name evidence="2" type="ORF">PTKU64_30730</name>
</gene>
<feature type="region of interest" description="Disordered" evidence="1">
    <location>
        <begin position="1"/>
        <end position="20"/>
    </location>
</feature>
<keyword evidence="3" id="KW-1185">Reference proteome</keyword>
<dbReference type="EMBL" id="AP024955">
    <property type="protein sequence ID" value="BCZ79398.1"/>
    <property type="molecule type" value="Genomic_DNA"/>
</dbReference>
<protein>
    <submittedName>
        <fullName evidence="2">Uncharacterized protein</fullName>
    </submittedName>
</protein>